<reference evidence="2 3" key="1">
    <citation type="submission" date="2019-07" db="EMBL/GenBank/DDBJ databases">
        <authorList>
            <person name="Jastrzebski P J."/>
            <person name="Paukszto L."/>
            <person name="Jastrzebski P J."/>
        </authorList>
    </citation>
    <scope>NUCLEOTIDE SEQUENCE [LARGE SCALE GENOMIC DNA]</scope>
    <source>
        <strain evidence="2 3">WMS-il1</strain>
    </source>
</reference>
<evidence type="ECO:0000313" key="2">
    <source>
        <dbReference type="EMBL" id="VUZ42553.1"/>
    </source>
</evidence>
<evidence type="ECO:0000256" key="1">
    <source>
        <dbReference type="SAM" id="MobiDB-lite"/>
    </source>
</evidence>
<dbReference type="Proteomes" id="UP000321570">
    <property type="component" value="Unassembled WGS sequence"/>
</dbReference>
<gene>
    <name evidence="2" type="ORF">WMSIL1_LOCUS3200</name>
</gene>
<protein>
    <submittedName>
        <fullName evidence="2">Uncharacterized protein</fullName>
    </submittedName>
</protein>
<feature type="region of interest" description="Disordered" evidence="1">
    <location>
        <begin position="1"/>
        <end position="24"/>
    </location>
</feature>
<feature type="compositionally biased region" description="Basic residues" evidence="1">
    <location>
        <begin position="10"/>
        <end position="24"/>
    </location>
</feature>
<evidence type="ECO:0000313" key="3">
    <source>
        <dbReference type="Proteomes" id="UP000321570"/>
    </source>
</evidence>
<name>A0A564Y7L3_HYMDI</name>
<dbReference type="EMBL" id="CABIJS010000089">
    <property type="protein sequence ID" value="VUZ42553.1"/>
    <property type="molecule type" value="Genomic_DNA"/>
</dbReference>
<accession>A0A564Y7L3</accession>
<keyword evidence="3" id="KW-1185">Reference proteome</keyword>
<dbReference type="AlphaFoldDB" id="A0A564Y7L3"/>
<sequence length="74" mass="8571">MTNEMFCSRYKSKRPKPRGRKGQVLRKRNGTTVIKVKAILKNFWTSAHPGLAGKSPMEIVMRRRSRPNTSLKKE</sequence>
<organism evidence="2 3">
    <name type="scientific">Hymenolepis diminuta</name>
    <name type="common">Rat tapeworm</name>
    <dbReference type="NCBI Taxonomy" id="6216"/>
    <lineage>
        <taxon>Eukaryota</taxon>
        <taxon>Metazoa</taxon>
        <taxon>Spiralia</taxon>
        <taxon>Lophotrochozoa</taxon>
        <taxon>Platyhelminthes</taxon>
        <taxon>Cestoda</taxon>
        <taxon>Eucestoda</taxon>
        <taxon>Cyclophyllidea</taxon>
        <taxon>Hymenolepididae</taxon>
        <taxon>Hymenolepis</taxon>
    </lineage>
</organism>
<proteinExistence type="predicted"/>